<dbReference type="InterPro" id="IPR045534">
    <property type="entry name" value="DUF6428"/>
</dbReference>
<accession>A0A1W6ZMJ0</accession>
<dbReference type="RefSeq" id="WP_120265430.1">
    <property type="nucleotide sequence ID" value="NZ_CP021112.1"/>
</dbReference>
<keyword evidence="2" id="KW-1185">Reference proteome</keyword>
<evidence type="ECO:0000313" key="2">
    <source>
        <dbReference type="Proteomes" id="UP000194137"/>
    </source>
</evidence>
<dbReference type="AlphaFoldDB" id="A0A1W6ZMJ0"/>
<dbReference type="Proteomes" id="UP000194137">
    <property type="component" value="Chromosome"/>
</dbReference>
<dbReference type="OrthoDB" id="66316at2"/>
<evidence type="ECO:0000313" key="1">
    <source>
        <dbReference type="EMBL" id="ARP98569.1"/>
    </source>
</evidence>
<organism evidence="1 2">
    <name type="scientific">Pseudorhodoplanes sinuspersici</name>
    <dbReference type="NCBI Taxonomy" id="1235591"/>
    <lineage>
        <taxon>Bacteria</taxon>
        <taxon>Pseudomonadati</taxon>
        <taxon>Pseudomonadota</taxon>
        <taxon>Alphaproteobacteria</taxon>
        <taxon>Hyphomicrobiales</taxon>
        <taxon>Pseudorhodoplanes</taxon>
    </lineage>
</organism>
<gene>
    <name evidence="1" type="ORF">CAK95_05335</name>
</gene>
<protein>
    <submittedName>
        <fullName evidence="1">Uncharacterized protein</fullName>
    </submittedName>
</protein>
<dbReference type="EMBL" id="CP021112">
    <property type="protein sequence ID" value="ARP98569.1"/>
    <property type="molecule type" value="Genomic_DNA"/>
</dbReference>
<proteinExistence type="predicted"/>
<sequence>MLAAGNRELQSPPPALSDGILMGDLLAFLKQHGHLPLVFSYGGRAVKPGYHVTEVKAGQFSALDCGANPEAWTELFVQLWDVQDGDRTHMLASKFSAIIGKVADHVSLDYSAKLTFEVSDGVAPMQLYQASSAEARSGRVEVSLMPRVSSCKPRDRWLATQTPTCCGKEAATGCCT</sequence>
<dbReference type="Pfam" id="PF20001">
    <property type="entry name" value="DUF6428"/>
    <property type="match status" value="1"/>
</dbReference>
<name>A0A1W6ZMJ0_9HYPH</name>
<reference evidence="1 2" key="1">
    <citation type="submission" date="2017-05" db="EMBL/GenBank/DDBJ databases">
        <title>Full genome sequence of Pseudorhodoplanes sinuspersici.</title>
        <authorList>
            <person name="Dastgheib S.M.M."/>
            <person name="Shavandi M."/>
            <person name="Tirandaz H."/>
        </authorList>
    </citation>
    <scope>NUCLEOTIDE SEQUENCE [LARGE SCALE GENOMIC DNA]</scope>
    <source>
        <strain evidence="1 2">RIPI110</strain>
    </source>
</reference>
<dbReference type="KEGG" id="psin:CAK95_05335"/>